<evidence type="ECO:0000256" key="11">
    <source>
        <dbReference type="ARBA" id="ARBA00022881"/>
    </source>
</evidence>
<keyword evidence="10" id="KW-0067">ATP-binding</keyword>
<evidence type="ECO:0000256" key="1">
    <source>
        <dbReference type="ARBA" id="ARBA00004496"/>
    </source>
</evidence>
<keyword evidence="7" id="KW-0228">DNA excision</keyword>
<evidence type="ECO:0000256" key="13">
    <source>
        <dbReference type="ARBA" id="ARBA00023204"/>
    </source>
</evidence>
<name>A0ABS3XJL1_9ACTN</name>
<dbReference type="Proteomes" id="UP001519064">
    <property type="component" value="Unassembled WGS sequence"/>
</dbReference>
<evidence type="ECO:0000256" key="3">
    <source>
        <dbReference type="ARBA" id="ARBA00022723"/>
    </source>
</evidence>
<keyword evidence="3" id="KW-0479">Metal-binding</keyword>
<evidence type="ECO:0000256" key="5">
    <source>
        <dbReference type="ARBA" id="ARBA00022741"/>
    </source>
</evidence>
<feature type="domain" description="ABC transporter" evidence="18">
    <location>
        <begin position="445"/>
        <end position="775"/>
    </location>
</feature>
<comment type="subcellular location">
    <subcellularLocation>
        <location evidence="1">Cytoplasm</location>
    </subcellularLocation>
</comment>
<dbReference type="PROSITE" id="PS50893">
    <property type="entry name" value="ABC_TRANSPORTER_2"/>
    <property type="match status" value="1"/>
</dbReference>
<feature type="compositionally biased region" description="Basic and acidic residues" evidence="17">
    <location>
        <begin position="617"/>
        <end position="630"/>
    </location>
</feature>
<dbReference type="PANTHER" id="PTHR43152:SF3">
    <property type="entry name" value="UVRABC SYSTEM PROTEIN A"/>
    <property type="match status" value="1"/>
</dbReference>
<reference evidence="19 20" key="1">
    <citation type="submission" date="2020-11" db="EMBL/GenBank/DDBJ databases">
        <title>Streptomyces spirodelae sp. nov., isolated from duckweed.</title>
        <authorList>
            <person name="Saimee Y."/>
            <person name="Duangmal K."/>
        </authorList>
    </citation>
    <scope>NUCLEOTIDE SEQUENCE [LARGE SCALE GENOMIC DNA]</scope>
    <source>
        <strain evidence="19 20">S16-07</strain>
    </source>
</reference>
<sequence length="780" mass="84422">MTVVTGVSGSGKSSLVFDTLAVESQRQLNEVFPWFVRNRLPRHERPKFEFVENLTPAIIVDQKPVGGGARSTVGTMTEVNPVLRVLFSRCAEPSAGLSHQYSFNDPQGMCPGCQGLGRTVRLDTDKLLDESKSLNEGAIRHPAFAVGTNYWKRYAEVTRYDGPAGPAWEGAELLFDPDKPLRDYSPHERELLLYGAGFRTQRPHRPHGGQGPASIAVNDYEGLVPRFTRRFIEPGLEALSERERKHAERVVSEGVCPSCQGARLNARALASRIEGRSLADLCAMEVRELVEWLADAKVAHDPVGGPAVSAALAALRRIDTVGLGYLTLDRPTRTLSGGEGQRLKTVRHLGSSLTGMTYLFDEPSVGLHARDVDRLGGLLRALRDKGNTVVIVEHDRDVIALADHVVDMGPGAGAQGGTVVFEGSVAQLERSGTVTGEHFRKRSGLKPSARRRTPTGTLPVRNASLHNLHEVSMDFPAGVLTAVTGVAGSGKSSLVAGVFASAYPEAIILDQSAVGISPRSTPATYTDIWDPIRRMFAREHGVEPGLFSFNSTGACSGCQGRGTITMDMAFMDPVTTVCEVCEGRRFRDDVLSYRMAGKNVADLLAMTVDEALEHFAGRDEPDALADRSDRAGQTGQTGQTGQENRRVWRRLRPLHEVGLGYLTLGRPLSHLSGGERQRIKLAHRLHETGSIYVFDEPTTGLHMADVATLLALLDRLVDAGNTVLVVEHDLDVVKHADHVIDVGPDAGANGGRVVFSGTPEALAHTADTHTAEYLRRALTG</sequence>
<dbReference type="SUPFAM" id="SSF52540">
    <property type="entry name" value="P-loop containing nucleoside triphosphate hydrolases"/>
    <property type="match status" value="2"/>
</dbReference>
<feature type="region of interest" description="Disordered" evidence="17">
    <location>
        <begin position="617"/>
        <end position="645"/>
    </location>
</feature>
<keyword evidence="12" id="KW-0238">DNA-binding</keyword>
<evidence type="ECO:0000256" key="17">
    <source>
        <dbReference type="SAM" id="MobiDB-lite"/>
    </source>
</evidence>
<proteinExistence type="inferred from homology"/>
<dbReference type="PANTHER" id="PTHR43152">
    <property type="entry name" value="UVRABC SYSTEM PROTEIN A"/>
    <property type="match status" value="1"/>
</dbReference>
<keyword evidence="9" id="KW-0862">Zinc</keyword>
<evidence type="ECO:0000256" key="16">
    <source>
        <dbReference type="ARBA" id="ARBA00042156"/>
    </source>
</evidence>
<comment type="similarity">
    <text evidence="14">Belongs to the ABC transporter superfamily. UvrA family.</text>
</comment>
<evidence type="ECO:0000256" key="10">
    <source>
        <dbReference type="ARBA" id="ARBA00022840"/>
    </source>
</evidence>
<dbReference type="Gene3D" id="1.10.8.280">
    <property type="entry name" value="ABC transporter ATPase domain-like"/>
    <property type="match status" value="1"/>
</dbReference>
<keyword evidence="6" id="KW-0227">DNA damage</keyword>
<dbReference type="Pfam" id="PF17755">
    <property type="entry name" value="UvrA_DNA-bind"/>
    <property type="match status" value="1"/>
</dbReference>
<keyword evidence="2" id="KW-0963">Cytoplasm</keyword>
<evidence type="ECO:0000256" key="12">
    <source>
        <dbReference type="ARBA" id="ARBA00023125"/>
    </source>
</evidence>
<keyword evidence="11" id="KW-0267">Excision nuclease</keyword>
<dbReference type="InterPro" id="IPR027417">
    <property type="entry name" value="P-loop_NTPase"/>
</dbReference>
<gene>
    <name evidence="19" type="ORF">ITI46_28700</name>
</gene>
<evidence type="ECO:0000256" key="8">
    <source>
        <dbReference type="ARBA" id="ARBA00022771"/>
    </source>
</evidence>
<evidence type="ECO:0000259" key="18">
    <source>
        <dbReference type="PROSITE" id="PS50893"/>
    </source>
</evidence>
<dbReference type="SMART" id="SM00382">
    <property type="entry name" value="AAA"/>
    <property type="match status" value="1"/>
</dbReference>
<evidence type="ECO:0000256" key="2">
    <source>
        <dbReference type="ARBA" id="ARBA00022490"/>
    </source>
</evidence>
<evidence type="ECO:0000256" key="4">
    <source>
        <dbReference type="ARBA" id="ARBA00022737"/>
    </source>
</evidence>
<comment type="caution">
    <text evidence="19">The sequence shown here is derived from an EMBL/GenBank/DDBJ whole genome shotgun (WGS) entry which is preliminary data.</text>
</comment>
<keyword evidence="13" id="KW-0234">DNA repair</keyword>
<accession>A0ABS3XJL1</accession>
<dbReference type="EMBL" id="JADKMA010000202">
    <property type="protein sequence ID" value="MBO8195600.1"/>
    <property type="molecule type" value="Genomic_DNA"/>
</dbReference>
<evidence type="ECO:0000256" key="15">
    <source>
        <dbReference type="ARBA" id="ARBA00039316"/>
    </source>
</evidence>
<dbReference type="InterPro" id="IPR041552">
    <property type="entry name" value="UvrA_DNA-bd"/>
</dbReference>
<dbReference type="Gene3D" id="1.20.1580.10">
    <property type="entry name" value="ABC transporter ATPase like domain"/>
    <property type="match status" value="2"/>
</dbReference>
<evidence type="ECO:0000256" key="7">
    <source>
        <dbReference type="ARBA" id="ARBA00022769"/>
    </source>
</evidence>
<evidence type="ECO:0000256" key="6">
    <source>
        <dbReference type="ARBA" id="ARBA00022763"/>
    </source>
</evidence>
<dbReference type="Pfam" id="PF00005">
    <property type="entry name" value="ABC_tran"/>
    <property type="match status" value="1"/>
</dbReference>
<organism evidence="19 20">
    <name type="scientific">Streptomyces oryzae</name>
    <dbReference type="NCBI Taxonomy" id="1434886"/>
    <lineage>
        <taxon>Bacteria</taxon>
        <taxon>Bacillati</taxon>
        <taxon>Actinomycetota</taxon>
        <taxon>Actinomycetes</taxon>
        <taxon>Kitasatosporales</taxon>
        <taxon>Streptomycetaceae</taxon>
        <taxon>Streptomyces</taxon>
    </lineage>
</organism>
<dbReference type="Gene3D" id="3.40.50.300">
    <property type="entry name" value="P-loop containing nucleotide triphosphate hydrolases"/>
    <property type="match status" value="2"/>
</dbReference>
<dbReference type="InterPro" id="IPR003439">
    <property type="entry name" value="ABC_transporter-like_ATP-bd"/>
</dbReference>
<keyword evidence="8" id="KW-0863">Zinc-finger</keyword>
<evidence type="ECO:0000313" key="20">
    <source>
        <dbReference type="Proteomes" id="UP001519064"/>
    </source>
</evidence>
<evidence type="ECO:0000256" key="9">
    <source>
        <dbReference type="ARBA" id="ARBA00022833"/>
    </source>
</evidence>
<keyword evidence="20" id="KW-1185">Reference proteome</keyword>
<keyword evidence="5" id="KW-0547">Nucleotide-binding</keyword>
<evidence type="ECO:0000256" key="14">
    <source>
        <dbReference type="ARBA" id="ARBA00038000"/>
    </source>
</evidence>
<keyword evidence="4" id="KW-0677">Repeat</keyword>
<dbReference type="InterPro" id="IPR003593">
    <property type="entry name" value="AAA+_ATPase"/>
</dbReference>
<evidence type="ECO:0000313" key="19">
    <source>
        <dbReference type="EMBL" id="MBO8195600.1"/>
    </source>
</evidence>
<feature type="compositionally biased region" description="Low complexity" evidence="17">
    <location>
        <begin position="632"/>
        <end position="642"/>
    </location>
</feature>
<protein>
    <recommendedName>
        <fullName evidence="15">UvrABC system protein A</fullName>
    </recommendedName>
    <alternativeName>
        <fullName evidence="16">Excinuclease ABC subunit A</fullName>
    </alternativeName>
</protein>